<evidence type="ECO:0000313" key="1">
    <source>
        <dbReference type="EMBL" id="VDP33880.1"/>
    </source>
</evidence>
<reference evidence="1 2" key="1">
    <citation type="submission" date="2018-11" db="EMBL/GenBank/DDBJ databases">
        <authorList>
            <consortium name="Pathogen Informatics"/>
        </authorList>
    </citation>
    <scope>NUCLEOTIDE SEQUENCE [LARGE SCALE GENOMIC DNA]</scope>
    <source>
        <strain evidence="1 2">Zambia</strain>
    </source>
</reference>
<sequence>MIKIPKKGDISNCDNYRGITLLSIPGKVFNRVLLNRMKDCVEANFVTNRQDSVRIDRVQTKSQLYGSLWNNQLNGIHHSTSTSLTTKRHLIAWTEQHYGNFFDTTACLRR</sequence>
<proteinExistence type="predicted"/>
<keyword evidence="2" id="KW-1185">Reference proteome</keyword>
<accession>A0A3P8CSY2</accession>
<name>A0A3P8CSY2_9TREM</name>
<gene>
    <name evidence="1" type="ORF">SMRZ_LOCUS20028</name>
</gene>
<dbReference type="AlphaFoldDB" id="A0A3P8CSY2"/>
<dbReference type="Proteomes" id="UP000277204">
    <property type="component" value="Unassembled WGS sequence"/>
</dbReference>
<protein>
    <recommendedName>
        <fullName evidence="3">Reverse transcriptase domain-containing protein</fullName>
    </recommendedName>
</protein>
<organism evidence="1 2">
    <name type="scientific">Schistosoma margrebowiei</name>
    <dbReference type="NCBI Taxonomy" id="48269"/>
    <lineage>
        <taxon>Eukaryota</taxon>
        <taxon>Metazoa</taxon>
        <taxon>Spiralia</taxon>
        <taxon>Lophotrochozoa</taxon>
        <taxon>Platyhelminthes</taxon>
        <taxon>Trematoda</taxon>
        <taxon>Digenea</taxon>
        <taxon>Strigeidida</taxon>
        <taxon>Schistosomatoidea</taxon>
        <taxon>Schistosomatidae</taxon>
        <taxon>Schistosoma</taxon>
    </lineage>
</organism>
<evidence type="ECO:0000313" key="2">
    <source>
        <dbReference type="Proteomes" id="UP000277204"/>
    </source>
</evidence>
<dbReference type="EMBL" id="UZAI01018153">
    <property type="protein sequence ID" value="VDP33880.1"/>
    <property type="molecule type" value="Genomic_DNA"/>
</dbReference>
<evidence type="ECO:0008006" key="3">
    <source>
        <dbReference type="Google" id="ProtNLM"/>
    </source>
</evidence>